<dbReference type="EMBL" id="JAHLKM010000002">
    <property type="protein sequence ID" value="MCQ4332485.1"/>
    <property type="molecule type" value="Genomic_DNA"/>
</dbReference>
<evidence type="ECO:0000259" key="2">
    <source>
        <dbReference type="Pfam" id="PF22090"/>
    </source>
</evidence>
<dbReference type="RefSeq" id="WP_256028411.1">
    <property type="nucleotide sequence ID" value="NZ_JAHLKM010000002.1"/>
</dbReference>
<keyword evidence="4" id="KW-1185">Reference proteome</keyword>
<dbReference type="Proteomes" id="UP001139494">
    <property type="component" value="Unassembled WGS sequence"/>
</dbReference>
<name>A0A9R1D6V5_9EURY</name>
<reference evidence="3" key="1">
    <citation type="journal article" date="2023" name="Front. Microbiol.">
        <title>Genomic-based phylogenetic and metabolic analyses of the genus Natronomonas, and description of Natronomonas aquatica sp. nov.</title>
        <authorList>
            <person name="Garcia-Roldan A."/>
            <person name="Duran-Viseras A."/>
            <person name="de la Haba R.R."/>
            <person name="Corral P."/>
            <person name="Sanchez-Porro C."/>
            <person name="Ventosa A."/>
        </authorList>
    </citation>
    <scope>NUCLEOTIDE SEQUENCE</scope>
    <source>
        <strain evidence="3">F2-12</strain>
    </source>
</reference>
<accession>A0A9R1D6V5</accession>
<evidence type="ECO:0000313" key="3">
    <source>
        <dbReference type="EMBL" id="MCQ4332485.1"/>
    </source>
</evidence>
<feature type="compositionally biased region" description="Basic and acidic residues" evidence="1">
    <location>
        <begin position="218"/>
        <end position="231"/>
    </location>
</feature>
<sequence length="331" mass="34819">MNLDELQSVQARERQSSDLQHLRSSFYREVGEFIEELNEKRARIVEEAEDPFSDPEVRRLTDDIETAEGTVEAIYERRVGKVVKKASIAAAGMPIDDDGLTSEEEALFEDLVGRIESNRETVLSVLDGDSPSVSCSIDEEPASGKESEAPPDTGGLTADSEPDLDTGSDPTPAPEDGLSAADLMGESGGTAETSAAGAEATETAPEDAPPVSEPTARPGEKDRNAGEKAEDPPAVVVDDGARSGADRASSPDTPEDGAEQGTVAPDTGTSPERTGAETPGLPRTTVRITADVGEIVGADDRDYDLGTEDVVTLPEPNADVLVEKDAAERVE</sequence>
<evidence type="ECO:0000256" key="1">
    <source>
        <dbReference type="SAM" id="MobiDB-lite"/>
    </source>
</evidence>
<dbReference type="AlphaFoldDB" id="A0A9R1D6V5"/>
<dbReference type="Pfam" id="PF22090">
    <property type="entry name" value="Gins51_C"/>
    <property type="match status" value="1"/>
</dbReference>
<feature type="region of interest" description="Disordered" evidence="1">
    <location>
        <begin position="124"/>
        <end position="288"/>
    </location>
</feature>
<evidence type="ECO:0000313" key="4">
    <source>
        <dbReference type="Proteomes" id="UP001139494"/>
    </source>
</evidence>
<dbReference type="Gene3D" id="3.40.5.50">
    <property type="match status" value="1"/>
</dbReference>
<feature type="compositionally biased region" description="Low complexity" evidence="1">
    <location>
        <begin position="189"/>
        <end position="203"/>
    </location>
</feature>
<organism evidence="3 4">
    <name type="scientific">Natronomonas aquatica</name>
    <dbReference type="NCBI Taxonomy" id="2841590"/>
    <lineage>
        <taxon>Archaea</taxon>
        <taxon>Methanobacteriati</taxon>
        <taxon>Methanobacteriota</taxon>
        <taxon>Stenosarchaea group</taxon>
        <taxon>Halobacteria</taxon>
        <taxon>Halobacteriales</taxon>
        <taxon>Natronomonadaceae</taxon>
        <taxon>Natronomonas</taxon>
    </lineage>
</organism>
<feature type="domain" description="Gins51 C-terminal" evidence="2">
    <location>
        <begin position="285"/>
        <end position="330"/>
    </location>
</feature>
<proteinExistence type="predicted"/>
<dbReference type="Gene3D" id="1.20.58.1030">
    <property type="match status" value="1"/>
</dbReference>
<dbReference type="CDD" id="cd11714">
    <property type="entry name" value="GINS_A_archaea"/>
    <property type="match status" value="1"/>
</dbReference>
<protein>
    <recommendedName>
        <fullName evidence="2">Gins51 C-terminal domain-containing protein</fullName>
    </recommendedName>
</protein>
<dbReference type="InterPro" id="IPR054314">
    <property type="entry name" value="Gins51_C"/>
</dbReference>
<gene>
    <name evidence="3" type="ORF">KM295_03080</name>
</gene>
<comment type="caution">
    <text evidence="3">The sequence shown here is derived from an EMBL/GenBank/DDBJ whole genome shotgun (WGS) entry which is preliminary data.</text>
</comment>